<name>A0ACB8XC97_9TELE</name>
<organism evidence="1 2">
    <name type="scientific">Scortum barcoo</name>
    <name type="common">barcoo grunter</name>
    <dbReference type="NCBI Taxonomy" id="214431"/>
    <lineage>
        <taxon>Eukaryota</taxon>
        <taxon>Metazoa</taxon>
        <taxon>Chordata</taxon>
        <taxon>Craniata</taxon>
        <taxon>Vertebrata</taxon>
        <taxon>Euteleostomi</taxon>
        <taxon>Actinopterygii</taxon>
        <taxon>Neopterygii</taxon>
        <taxon>Teleostei</taxon>
        <taxon>Neoteleostei</taxon>
        <taxon>Acanthomorphata</taxon>
        <taxon>Eupercaria</taxon>
        <taxon>Centrarchiformes</taxon>
        <taxon>Terapontoidei</taxon>
        <taxon>Terapontidae</taxon>
        <taxon>Scortum</taxon>
    </lineage>
</organism>
<reference evidence="1" key="1">
    <citation type="submission" date="2022-04" db="EMBL/GenBank/DDBJ databases">
        <title>Jade perch genome.</title>
        <authorList>
            <person name="Chao B."/>
        </authorList>
    </citation>
    <scope>NUCLEOTIDE SEQUENCE</scope>
    <source>
        <strain evidence="1">CB-2022</strain>
    </source>
</reference>
<dbReference type="EMBL" id="CM041531">
    <property type="protein sequence ID" value="KAI3377756.1"/>
    <property type="molecule type" value="Genomic_DNA"/>
</dbReference>
<accession>A0ACB8XC97</accession>
<dbReference type="Proteomes" id="UP000831701">
    <property type="component" value="Chromosome 1"/>
</dbReference>
<comment type="caution">
    <text evidence="1">The sequence shown here is derived from an EMBL/GenBank/DDBJ whole genome shotgun (WGS) entry which is preliminary data.</text>
</comment>
<protein>
    <submittedName>
        <fullName evidence="1">Uncharacterized protein</fullName>
    </submittedName>
</protein>
<evidence type="ECO:0000313" key="1">
    <source>
        <dbReference type="EMBL" id="KAI3377756.1"/>
    </source>
</evidence>
<proteinExistence type="predicted"/>
<evidence type="ECO:0000313" key="2">
    <source>
        <dbReference type="Proteomes" id="UP000831701"/>
    </source>
</evidence>
<sequence length="224" mass="24945">MGQNKLELNTLKTVEMTVDSSEGSPPTLPPLSIFNNTVSAVANFQVPGFHNLPGPEVGIKHQRHQEGGPAEDVLPCANSRTTKQDRNRLQRTVMTAEKIIGASLPSIQDLYVSRVRKRAADTKRRIQRKKQQQQRQPMQGNLPAMRAFRAGELCRALYSVFRHSGGFSVSCQYSGLWDSIVQMLLSPNQEVSLPEGAHCSNFMSLYVPLCMTCQPGSDMMTLLW</sequence>
<keyword evidence="2" id="KW-1185">Reference proteome</keyword>
<gene>
    <name evidence="1" type="ORF">L3Q82_008902</name>
</gene>